<evidence type="ECO:0000313" key="2">
    <source>
        <dbReference type="EMBL" id="QDT60209.1"/>
    </source>
</evidence>
<organism evidence="2 3">
    <name type="scientific">Stieleria bergensis</name>
    <dbReference type="NCBI Taxonomy" id="2528025"/>
    <lineage>
        <taxon>Bacteria</taxon>
        <taxon>Pseudomonadati</taxon>
        <taxon>Planctomycetota</taxon>
        <taxon>Planctomycetia</taxon>
        <taxon>Pirellulales</taxon>
        <taxon>Pirellulaceae</taxon>
        <taxon>Stieleria</taxon>
    </lineage>
</organism>
<dbReference type="AlphaFoldDB" id="A0A517SVP7"/>
<gene>
    <name evidence="2" type="ORF">SV7mr_27270</name>
</gene>
<keyword evidence="3" id="KW-1185">Reference proteome</keyword>
<name>A0A517SVP7_9BACT</name>
<proteinExistence type="predicted"/>
<dbReference type="SUPFAM" id="SSF56954">
    <property type="entry name" value="Outer membrane efflux proteins (OEP)"/>
    <property type="match status" value="1"/>
</dbReference>
<sequence length="638" mass="71161">MLGCQHWHEKGPHDTTMSFYHDTGLSIEYPDVQTCETPVKAAAYGTNAPLSLEDPSELQTIDMTLEEAITYALQQSPVIRSLPAGAVLNTNNASTVYDPALVASSGQGTQAALSAFDAEYSNSIFWNSVDRPNNIQTGGLGGQFTPAAARGRNASYQAQLTKRTATGSRFSVRNIVNYTQSNQPFRQFSTDFTGWVEGEWRQPLLRGAGLEYNRIVGGGVLPGQYNGVLVARINEDVSLANFEESVVKMASDVERAYWDLVVAYRIFSTTIKGREAALRTYQYQKVRLDVGSGRQDEEAQAKSQYYQFQTEVQRALSGPTGLYASEQYLRYLIGWQAADGKLIRPTTEPVDAKVIFDWNAALTQSLERRVELRRQRMEVKRRELELYAARLNKRPQLDLVGLYRFRGLGDHLFGNNGNGNLDGMYATIADGNYQEWQAGIEFLLPVGLRQAATAVTNAQLALQRERAVLNEAELKGSHDLANAARNVDVTHQLVEANYNRYQADLRQVEVLLTRYINGKDNINFLLQAQRSVVVSEASFYRSLSDYNLAIRDLHREKGTLLAYNQIQLMESPWGGGANLDAYQKGLFMTRRVHPERVQISRPVVRGAFDPSEPQITQGAAESIITPMPEGETAQPEAE</sequence>
<evidence type="ECO:0000313" key="3">
    <source>
        <dbReference type="Proteomes" id="UP000315003"/>
    </source>
</evidence>
<dbReference type="InterPro" id="IPR010131">
    <property type="entry name" value="MdtP/NodT-like"/>
</dbReference>
<feature type="region of interest" description="Disordered" evidence="1">
    <location>
        <begin position="608"/>
        <end position="638"/>
    </location>
</feature>
<dbReference type="Proteomes" id="UP000315003">
    <property type="component" value="Chromosome"/>
</dbReference>
<dbReference type="EMBL" id="CP036272">
    <property type="protein sequence ID" value="QDT60209.1"/>
    <property type="molecule type" value="Genomic_DNA"/>
</dbReference>
<protein>
    <submittedName>
        <fullName evidence="2">Outer membrane efflux protein</fullName>
    </submittedName>
</protein>
<dbReference type="PANTHER" id="PTHR30203">
    <property type="entry name" value="OUTER MEMBRANE CATION EFFLUX PROTEIN"/>
    <property type="match status" value="1"/>
</dbReference>
<dbReference type="PANTHER" id="PTHR30203:SF33">
    <property type="entry name" value="BLR4455 PROTEIN"/>
    <property type="match status" value="1"/>
</dbReference>
<dbReference type="Gene3D" id="1.20.1600.10">
    <property type="entry name" value="Outer membrane efflux proteins (OEP)"/>
    <property type="match status" value="1"/>
</dbReference>
<reference evidence="2 3" key="1">
    <citation type="submission" date="2019-02" db="EMBL/GenBank/DDBJ databases">
        <title>Deep-cultivation of Planctomycetes and their phenomic and genomic characterization uncovers novel biology.</title>
        <authorList>
            <person name="Wiegand S."/>
            <person name="Jogler M."/>
            <person name="Boedeker C."/>
            <person name="Pinto D."/>
            <person name="Vollmers J."/>
            <person name="Rivas-Marin E."/>
            <person name="Kohn T."/>
            <person name="Peeters S.H."/>
            <person name="Heuer A."/>
            <person name="Rast P."/>
            <person name="Oberbeckmann S."/>
            <person name="Bunk B."/>
            <person name="Jeske O."/>
            <person name="Meyerdierks A."/>
            <person name="Storesund J.E."/>
            <person name="Kallscheuer N."/>
            <person name="Luecker S."/>
            <person name="Lage O.M."/>
            <person name="Pohl T."/>
            <person name="Merkel B.J."/>
            <person name="Hornburger P."/>
            <person name="Mueller R.-W."/>
            <person name="Bruemmer F."/>
            <person name="Labrenz M."/>
            <person name="Spormann A.M."/>
            <person name="Op den Camp H."/>
            <person name="Overmann J."/>
            <person name="Amann R."/>
            <person name="Jetten M.S.M."/>
            <person name="Mascher T."/>
            <person name="Medema M.H."/>
            <person name="Devos D.P."/>
            <person name="Kaster A.-K."/>
            <person name="Ovreas L."/>
            <person name="Rohde M."/>
            <person name="Galperin M.Y."/>
            <person name="Jogler C."/>
        </authorList>
    </citation>
    <scope>NUCLEOTIDE SEQUENCE [LARGE SCALE GENOMIC DNA]</scope>
    <source>
        <strain evidence="2 3">SV_7m_r</strain>
    </source>
</reference>
<dbReference type="GO" id="GO:0015562">
    <property type="term" value="F:efflux transmembrane transporter activity"/>
    <property type="evidence" value="ECO:0007669"/>
    <property type="project" value="InterPro"/>
</dbReference>
<accession>A0A517SVP7</accession>
<evidence type="ECO:0000256" key="1">
    <source>
        <dbReference type="SAM" id="MobiDB-lite"/>
    </source>
</evidence>